<comment type="caution">
    <text evidence="2">The sequence shown here is derived from an EMBL/GenBank/DDBJ whole genome shotgun (WGS) entry which is preliminary data.</text>
</comment>
<accession>A0A9N7TS92</accession>
<feature type="region of interest" description="Disordered" evidence="1">
    <location>
        <begin position="66"/>
        <end position="102"/>
    </location>
</feature>
<dbReference type="AlphaFoldDB" id="A0A9N7TS92"/>
<organism evidence="2 3">
    <name type="scientific">Pleuronectes platessa</name>
    <name type="common">European plaice</name>
    <dbReference type="NCBI Taxonomy" id="8262"/>
    <lineage>
        <taxon>Eukaryota</taxon>
        <taxon>Metazoa</taxon>
        <taxon>Chordata</taxon>
        <taxon>Craniata</taxon>
        <taxon>Vertebrata</taxon>
        <taxon>Euteleostomi</taxon>
        <taxon>Actinopterygii</taxon>
        <taxon>Neopterygii</taxon>
        <taxon>Teleostei</taxon>
        <taxon>Neoteleostei</taxon>
        <taxon>Acanthomorphata</taxon>
        <taxon>Carangaria</taxon>
        <taxon>Pleuronectiformes</taxon>
        <taxon>Pleuronectoidei</taxon>
        <taxon>Pleuronectidae</taxon>
        <taxon>Pleuronectes</taxon>
    </lineage>
</organism>
<feature type="compositionally biased region" description="Pro residues" evidence="1">
    <location>
        <begin position="72"/>
        <end position="81"/>
    </location>
</feature>
<dbReference type="EMBL" id="CADEAL010000304">
    <property type="protein sequence ID" value="CAB1418105.1"/>
    <property type="molecule type" value="Genomic_DNA"/>
</dbReference>
<dbReference type="Proteomes" id="UP001153269">
    <property type="component" value="Unassembled WGS sequence"/>
</dbReference>
<protein>
    <submittedName>
        <fullName evidence="2">Uncharacterized protein</fullName>
    </submittedName>
</protein>
<gene>
    <name evidence="2" type="ORF">PLEPLA_LOCUS5927</name>
</gene>
<evidence type="ECO:0000313" key="3">
    <source>
        <dbReference type="Proteomes" id="UP001153269"/>
    </source>
</evidence>
<name>A0A9N7TS92_PLEPL</name>
<evidence type="ECO:0000313" key="2">
    <source>
        <dbReference type="EMBL" id="CAB1418105.1"/>
    </source>
</evidence>
<keyword evidence="3" id="KW-1185">Reference proteome</keyword>
<evidence type="ECO:0000256" key="1">
    <source>
        <dbReference type="SAM" id="MobiDB-lite"/>
    </source>
</evidence>
<feature type="compositionally biased region" description="Basic and acidic residues" evidence="1">
    <location>
        <begin position="83"/>
        <end position="93"/>
    </location>
</feature>
<reference evidence="2" key="1">
    <citation type="submission" date="2020-03" db="EMBL/GenBank/DDBJ databases">
        <authorList>
            <person name="Weist P."/>
        </authorList>
    </citation>
    <scope>NUCLEOTIDE SEQUENCE</scope>
</reference>
<proteinExistence type="predicted"/>
<sequence length="102" mass="11478">MTDSAEEDVFCSALRAQGSLLQDHEQQLSSLVVGMQQFQARQDAFKTSLSDQFQDLSNQTQQMLLSLRTSPSDPPAQPAPQPREVHPVFHPDPRLPSIEMMR</sequence>